<dbReference type="PANTHER" id="PTHR22946:SF0">
    <property type="entry name" value="DIENELACTONE HYDROLASE DOMAIN-CONTAINING PROTEIN"/>
    <property type="match status" value="1"/>
</dbReference>
<name>A0A0M0K2D6_9EUKA</name>
<comment type="caution">
    <text evidence="2">The sequence shown here is derived from an EMBL/GenBank/DDBJ whole genome shotgun (WGS) entry which is preliminary data.</text>
</comment>
<dbReference type="SUPFAM" id="SSF53474">
    <property type="entry name" value="alpha/beta-Hydrolases"/>
    <property type="match status" value="1"/>
</dbReference>
<feature type="domain" description="Dienelactone hydrolase" evidence="1">
    <location>
        <begin position="2"/>
        <end position="141"/>
    </location>
</feature>
<proteinExistence type="predicted"/>
<dbReference type="InterPro" id="IPR029058">
    <property type="entry name" value="AB_hydrolase_fold"/>
</dbReference>
<evidence type="ECO:0000313" key="3">
    <source>
        <dbReference type="Proteomes" id="UP000037460"/>
    </source>
</evidence>
<reference evidence="3" key="1">
    <citation type="journal article" date="2015" name="PLoS Genet.">
        <title>Genome Sequence and Transcriptome Analyses of Chrysochromulina tobin: Metabolic Tools for Enhanced Algal Fitness in the Prominent Order Prymnesiales (Haptophyceae).</title>
        <authorList>
            <person name="Hovde B.T."/>
            <person name="Deodato C.R."/>
            <person name="Hunsperger H.M."/>
            <person name="Ryken S.A."/>
            <person name="Yost W."/>
            <person name="Jha R.K."/>
            <person name="Patterson J."/>
            <person name="Monnat R.J. Jr."/>
            <person name="Barlow S.B."/>
            <person name="Starkenburg S.R."/>
            <person name="Cattolico R.A."/>
        </authorList>
    </citation>
    <scope>NUCLEOTIDE SEQUENCE</scope>
    <source>
        <strain evidence="3">CCMP291</strain>
    </source>
</reference>
<sequence>METLSASPLVDVRRIAALGYCFGGRAVLDLLRTDPEGLRAVVSFHGLVDALPVAPGVASLRARVLLCHADADPYVPPEALSACLSQLSRLRAHWQLLSFGGGTLHGFTNPAQALNEKPQFAYDAHAARASWVAAKHFLEEALAI</sequence>
<dbReference type="InterPro" id="IPR050261">
    <property type="entry name" value="FrsA_esterase"/>
</dbReference>
<dbReference type="AlphaFoldDB" id="A0A0M0K2D6"/>
<accession>A0A0M0K2D6</accession>
<dbReference type="Gene3D" id="3.40.50.1820">
    <property type="entry name" value="alpha/beta hydrolase"/>
    <property type="match status" value="1"/>
</dbReference>
<dbReference type="PANTHER" id="PTHR22946">
    <property type="entry name" value="DIENELACTONE HYDROLASE DOMAIN-CONTAINING PROTEIN-RELATED"/>
    <property type="match status" value="1"/>
</dbReference>
<dbReference type="EMBL" id="JWZX01001639">
    <property type="protein sequence ID" value="KOO32964.1"/>
    <property type="molecule type" value="Genomic_DNA"/>
</dbReference>
<gene>
    <name evidence="2" type="ORF">Ctob_014955</name>
</gene>
<protein>
    <submittedName>
        <fullName evidence="2">Dienelactone hydrolase</fullName>
    </submittedName>
</protein>
<dbReference type="Proteomes" id="UP000037460">
    <property type="component" value="Unassembled WGS sequence"/>
</dbReference>
<dbReference type="Pfam" id="PF01738">
    <property type="entry name" value="DLH"/>
    <property type="match status" value="1"/>
</dbReference>
<dbReference type="GO" id="GO:0016787">
    <property type="term" value="F:hydrolase activity"/>
    <property type="evidence" value="ECO:0007669"/>
    <property type="project" value="UniProtKB-KW"/>
</dbReference>
<dbReference type="OrthoDB" id="17560at2759"/>
<dbReference type="InterPro" id="IPR002925">
    <property type="entry name" value="Dienelactn_hydro"/>
</dbReference>
<evidence type="ECO:0000259" key="1">
    <source>
        <dbReference type="Pfam" id="PF01738"/>
    </source>
</evidence>
<keyword evidence="3" id="KW-1185">Reference proteome</keyword>
<evidence type="ECO:0000313" key="2">
    <source>
        <dbReference type="EMBL" id="KOO32964.1"/>
    </source>
</evidence>
<organism evidence="2 3">
    <name type="scientific">Chrysochromulina tobinii</name>
    <dbReference type="NCBI Taxonomy" id="1460289"/>
    <lineage>
        <taxon>Eukaryota</taxon>
        <taxon>Haptista</taxon>
        <taxon>Haptophyta</taxon>
        <taxon>Prymnesiophyceae</taxon>
        <taxon>Prymnesiales</taxon>
        <taxon>Chrysochromulinaceae</taxon>
        <taxon>Chrysochromulina</taxon>
    </lineage>
</organism>
<keyword evidence="2" id="KW-0378">Hydrolase</keyword>